<proteinExistence type="predicted"/>
<gene>
    <name evidence="1" type="ORF">K4L44_01445</name>
</gene>
<reference evidence="1" key="1">
    <citation type="submission" date="2021-08" db="EMBL/GenBank/DDBJ databases">
        <title>Novel anaerobic bacterium isolated from sea squirt in East Sea, Republic of Korea.</title>
        <authorList>
            <person name="Nguyen T.H."/>
            <person name="Li Z."/>
            <person name="Lee Y.-J."/>
            <person name="Ko J."/>
            <person name="Kim S.-G."/>
        </authorList>
    </citation>
    <scope>NUCLEOTIDE SEQUENCE</scope>
    <source>
        <strain evidence="1">KCTC 25031</strain>
    </source>
</reference>
<keyword evidence="2" id="KW-1185">Reference proteome</keyword>
<dbReference type="EMBL" id="CP081303">
    <property type="protein sequence ID" value="QZE14564.1"/>
    <property type="molecule type" value="Genomic_DNA"/>
</dbReference>
<evidence type="ECO:0000313" key="2">
    <source>
        <dbReference type="Proteomes" id="UP000826212"/>
    </source>
</evidence>
<evidence type="ECO:0000313" key="1">
    <source>
        <dbReference type="EMBL" id="QZE14564.1"/>
    </source>
</evidence>
<name>A0AC61NG11_9BACT</name>
<accession>A0AC61NG11</accession>
<sequence length="322" mass="37430">MGKIIFYNELDISQEVARMETKPINLRNGKIESESPYGKIETTRFNITEGFTLYSYKATVKYPCIYRSNVSELRNIHIILSDNNKDGKVISPNDVHINTLGFILFYNQHSFLEFKIPQDTELRWSEIVIDEPLQLRRNLRKGSYLDGFFYSKDPMVMSLDMDEALGSIYQEHKHTIEKAEDQLILLKAKSLLLLNETLLSLERQKCDMGKYSQYDIQKIFTVKTMLLKDLANPPSLEFLAENSGMSVSKLNRLFKVVFGKPPYSFYSDYRMEEAYRLLRMGTNTVSEIGYKLGYSNLSKFSAAFKKHHNLLPRNIKSMKLTK</sequence>
<protein>
    <submittedName>
        <fullName evidence="1">AraC family transcriptional regulator</fullName>
    </submittedName>
</protein>
<dbReference type="Proteomes" id="UP000826212">
    <property type="component" value="Chromosome"/>
</dbReference>
<organism evidence="1 2">
    <name type="scientific">Halosquirtibacter laminarini</name>
    <dbReference type="NCBI Taxonomy" id="3374600"/>
    <lineage>
        <taxon>Bacteria</taxon>
        <taxon>Pseudomonadati</taxon>
        <taxon>Bacteroidota</taxon>
        <taxon>Bacteroidia</taxon>
        <taxon>Marinilabiliales</taxon>
        <taxon>Prolixibacteraceae</taxon>
        <taxon>Halosquirtibacter</taxon>
    </lineage>
</organism>